<feature type="compositionally biased region" description="Low complexity" evidence="1">
    <location>
        <begin position="76"/>
        <end position="85"/>
    </location>
</feature>
<feature type="compositionally biased region" description="Basic and acidic residues" evidence="1">
    <location>
        <begin position="103"/>
        <end position="118"/>
    </location>
</feature>
<gene>
    <name evidence="3" type="ORF">LSAA_7927</name>
</gene>
<organism evidence="3 4">
    <name type="scientific">Lepeophtheirus salmonis</name>
    <name type="common">Salmon louse</name>
    <name type="synonym">Caligus salmonis</name>
    <dbReference type="NCBI Taxonomy" id="72036"/>
    <lineage>
        <taxon>Eukaryota</taxon>
        <taxon>Metazoa</taxon>
        <taxon>Ecdysozoa</taxon>
        <taxon>Arthropoda</taxon>
        <taxon>Crustacea</taxon>
        <taxon>Multicrustacea</taxon>
        <taxon>Hexanauplia</taxon>
        <taxon>Copepoda</taxon>
        <taxon>Siphonostomatoida</taxon>
        <taxon>Caligidae</taxon>
        <taxon>Lepeophtheirus</taxon>
    </lineage>
</organism>
<dbReference type="PANTHER" id="PTHR46370:SF1">
    <property type="entry name" value="GPALPP MOTIFS-CONTAINING PROTEIN 1"/>
    <property type="match status" value="1"/>
</dbReference>
<dbReference type="EMBL" id="HG994582">
    <property type="protein sequence ID" value="CAF2883074.1"/>
    <property type="molecule type" value="Genomic_DNA"/>
</dbReference>
<proteinExistence type="predicted"/>
<evidence type="ECO:0000313" key="3">
    <source>
        <dbReference type="EMBL" id="CAF2883074.1"/>
    </source>
</evidence>
<accession>A0A7R8H5S1</accession>
<feature type="domain" description="DUF3752" evidence="2">
    <location>
        <begin position="130"/>
        <end position="259"/>
    </location>
</feature>
<dbReference type="OrthoDB" id="341477at2759"/>
<name>A0A7R8H5S1_LEPSM</name>
<sequence>MTRPDQSRNLIAKPSLPAEEEDESEEEAYYGPPLPPGLKSKSDDMSQISRTELKDQEPESEVDEDDPHLIGPLPPSSSTNASSCSIQDSIAQQIEARSKKTKDKILGHDKEAPKRDSWMLELPQNSKAFGMGPRQFSKSSNTLSAKDKDRTEWTKIQGKETSESLKEKDGYDKECLEYLASLQKDTNMEKISNELTQKRGSESLMDIHKNKLSKLEDDSSKDSSRRPFDRDLDLQANKFDNAVKDRLIKQSRNLNDKFSHGKSKFL</sequence>
<dbReference type="AlphaFoldDB" id="A0A7R8H5S1"/>
<feature type="region of interest" description="Disordered" evidence="1">
    <location>
        <begin position="1"/>
        <end position="168"/>
    </location>
</feature>
<feature type="region of interest" description="Disordered" evidence="1">
    <location>
        <begin position="211"/>
        <end position="231"/>
    </location>
</feature>
<dbReference type="InterPro" id="IPR046331">
    <property type="entry name" value="GPAM1-like"/>
</dbReference>
<keyword evidence="4" id="KW-1185">Reference proteome</keyword>
<feature type="compositionally biased region" description="Basic and acidic residues" evidence="1">
    <location>
        <begin position="145"/>
        <end position="168"/>
    </location>
</feature>
<evidence type="ECO:0000313" key="4">
    <source>
        <dbReference type="Proteomes" id="UP000675881"/>
    </source>
</evidence>
<protein>
    <submittedName>
        <fullName evidence="3">(salmon louse) hypothetical protein</fullName>
    </submittedName>
</protein>
<feature type="compositionally biased region" description="Acidic residues" evidence="1">
    <location>
        <begin position="18"/>
        <end position="28"/>
    </location>
</feature>
<dbReference type="InterPro" id="IPR022226">
    <property type="entry name" value="DUF3752"/>
</dbReference>
<dbReference type="Proteomes" id="UP000675881">
    <property type="component" value="Chromosome 3"/>
</dbReference>
<evidence type="ECO:0000259" key="2">
    <source>
        <dbReference type="Pfam" id="PF12572"/>
    </source>
</evidence>
<evidence type="ECO:0000256" key="1">
    <source>
        <dbReference type="SAM" id="MobiDB-lite"/>
    </source>
</evidence>
<reference evidence="3" key="1">
    <citation type="submission" date="2021-02" db="EMBL/GenBank/DDBJ databases">
        <authorList>
            <person name="Bekaert M."/>
        </authorList>
    </citation>
    <scope>NUCLEOTIDE SEQUENCE</scope>
    <source>
        <strain evidence="3">IoA-00</strain>
    </source>
</reference>
<dbReference type="Pfam" id="PF12572">
    <property type="entry name" value="DUF3752"/>
    <property type="match status" value="1"/>
</dbReference>
<dbReference type="PANTHER" id="PTHR46370">
    <property type="entry name" value="GPALPP MOTIFS-CONTAINING PROTEIN 1"/>
    <property type="match status" value="1"/>
</dbReference>